<feature type="domain" description="Cation efflux protein cytoplasmic" evidence="11">
    <location>
        <begin position="319"/>
        <end position="391"/>
    </location>
</feature>
<dbReference type="Pfam" id="PF01545">
    <property type="entry name" value="Cation_efflux"/>
    <property type="match status" value="1"/>
</dbReference>
<evidence type="ECO:0000256" key="3">
    <source>
        <dbReference type="ARBA" id="ARBA00022448"/>
    </source>
</evidence>
<dbReference type="PANTHER" id="PTHR45820">
    <property type="entry name" value="FI23527P1"/>
    <property type="match status" value="1"/>
</dbReference>
<comment type="similarity">
    <text evidence="2">Belongs to the cation diffusion facilitator (CDF) transporter (TC 2.A.4) family. SLC30A subfamily.</text>
</comment>
<keyword evidence="13" id="KW-1185">Reference proteome</keyword>
<feature type="region of interest" description="Disordered" evidence="8">
    <location>
        <begin position="198"/>
        <end position="224"/>
    </location>
</feature>
<evidence type="ECO:0000259" key="10">
    <source>
        <dbReference type="Pfam" id="PF01545"/>
    </source>
</evidence>
<comment type="subcellular location">
    <subcellularLocation>
        <location evidence="1">Membrane</location>
        <topology evidence="1">Multi-pass membrane protein</topology>
    </subcellularLocation>
</comment>
<feature type="transmembrane region" description="Helical" evidence="9">
    <location>
        <begin position="235"/>
        <end position="259"/>
    </location>
</feature>
<gene>
    <name evidence="12" type="ORF">CVLEPA_LOCUS15039</name>
</gene>
<evidence type="ECO:0008006" key="14">
    <source>
        <dbReference type="Google" id="ProtNLM"/>
    </source>
</evidence>
<feature type="transmembrane region" description="Helical" evidence="9">
    <location>
        <begin position="111"/>
        <end position="134"/>
    </location>
</feature>
<feature type="transmembrane region" description="Helical" evidence="9">
    <location>
        <begin position="38"/>
        <end position="58"/>
    </location>
</feature>
<keyword evidence="6 9" id="KW-1133">Transmembrane helix</keyword>
<evidence type="ECO:0000256" key="4">
    <source>
        <dbReference type="ARBA" id="ARBA00022692"/>
    </source>
</evidence>
<evidence type="ECO:0000256" key="7">
    <source>
        <dbReference type="ARBA" id="ARBA00023136"/>
    </source>
</evidence>
<keyword evidence="5" id="KW-0862">Zinc</keyword>
<evidence type="ECO:0000256" key="9">
    <source>
        <dbReference type="SAM" id="Phobius"/>
    </source>
</evidence>
<feature type="domain" description="Cation efflux protein transmembrane" evidence="10">
    <location>
        <begin position="42"/>
        <end position="261"/>
    </location>
</feature>
<reference evidence="12 13" key="1">
    <citation type="submission" date="2024-02" db="EMBL/GenBank/DDBJ databases">
        <authorList>
            <person name="Daric V."/>
            <person name="Darras S."/>
        </authorList>
    </citation>
    <scope>NUCLEOTIDE SEQUENCE [LARGE SCALE GENOMIC DNA]</scope>
</reference>
<keyword evidence="4 9" id="KW-0812">Transmembrane</keyword>
<dbReference type="Pfam" id="PF16916">
    <property type="entry name" value="ZT_dimer"/>
    <property type="match status" value="1"/>
</dbReference>
<name>A0ABP0FWQ2_CLALP</name>
<dbReference type="PANTHER" id="PTHR45820:SF4">
    <property type="entry name" value="ZINC TRANSPORTER 63C, ISOFORM F"/>
    <property type="match status" value="1"/>
</dbReference>
<proteinExistence type="inferred from homology"/>
<keyword evidence="3" id="KW-0813">Transport</keyword>
<feature type="transmembrane region" description="Helical" evidence="9">
    <location>
        <begin position="154"/>
        <end position="172"/>
    </location>
</feature>
<dbReference type="InterPro" id="IPR002524">
    <property type="entry name" value="Cation_efflux"/>
</dbReference>
<protein>
    <recommendedName>
        <fullName evidence="14">Zinc transporter 1</fullName>
    </recommendedName>
</protein>
<dbReference type="SUPFAM" id="SSF161111">
    <property type="entry name" value="Cation efflux protein transmembrane domain-like"/>
    <property type="match status" value="1"/>
</dbReference>
<comment type="caution">
    <text evidence="12">The sequence shown here is derived from an EMBL/GenBank/DDBJ whole genome shotgun (WGS) entry which is preliminary data.</text>
</comment>
<evidence type="ECO:0000259" key="11">
    <source>
        <dbReference type="Pfam" id="PF16916"/>
    </source>
</evidence>
<evidence type="ECO:0000256" key="1">
    <source>
        <dbReference type="ARBA" id="ARBA00004141"/>
    </source>
</evidence>
<evidence type="ECO:0000256" key="6">
    <source>
        <dbReference type="ARBA" id="ARBA00022989"/>
    </source>
</evidence>
<feature type="transmembrane region" description="Helical" evidence="9">
    <location>
        <begin position="64"/>
        <end position="85"/>
    </location>
</feature>
<dbReference type="InterPro" id="IPR058533">
    <property type="entry name" value="Cation_efflux_TM"/>
</dbReference>
<evidence type="ECO:0000313" key="12">
    <source>
        <dbReference type="EMBL" id="CAK8684036.1"/>
    </source>
</evidence>
<evidence type="ECO:0000313" key="13">
    <source>
        <dbReference type="Proteomes" id="UP001642483"/>
    </source>
</evidence>
<dbReference type="InterPro" id="IPR027469">
    <property type="entry name" value="Cation_efflux_TMD_sf"/>
</dbReference>
<feature type="transmembrane region" description="Helical" evidence="9">
    <location>
        <begin position="283"/>
        <end position="307"/>
    </location>
</feature>
<evidence type="ECO:0000256" key="5">
    <source>
        <dbReference type="ARBA" id="ARBA00022833"/>
    </source>
</evidence>
<organism evidence="12 13">
    <name type="scientific">Clavelina lepadiformis</name>
    <name type="common">Light-bulb sea squirt</name>
    <name type="synonym">Ascidia lepadiformis</name>
    <dbReference type="NCBI Taxonomy" id="159417"/>
    <lineage>
        <taxon>Eukaryota</taxon>
        <taxon>Metazoa</taxon>
        <taxon>Chordata</taxon>
        <taxon>Tunicata</taxon>
        <taxon>Ascidiacea</taxon>
        <taxon>Aplousobranchia</taxon>
        <taxon>Clavelinidae</taxon>
        <taxon>Clavelina</taxon>
    </lineage>
</organism>
<dbReference type="NCBIfam" id="TIGR01297">
    <property type="entry name" value="CDF"/>
    <property type="match status" value="1"/>
</dbReference>
<evidence type="ECO:0000256" key="2">
    <source>
        <dbReference type="ARBA" id="ARBA00008873"/>
    </source>
</evidence>
<dbReference type="Proteomes" id="UP001642483">
    <property type="component" value="Unassembled WGS sequence"/>
</dbReference>
<sequence>MSNSNGNSKEQDTLIVQSDVENGGSRCARLFKTKTSRLASMLTLIGLYFLAEIIVGHLTSSLTLVADSFHMLSDELSMIVALIAVRMSRRKAHESITAWPSKRQYFNTFGWIRFEVVGALINATFLLALCVSIFMEAIEKFYEPNLVNNPELILAVGGGGLVINVIGLVLFGSHAHAGHDHSHGGHDHQHDHRLEVKKNPETETNASTSTSTDSDSQKRVQMDTADAQQMNMRAVFLHVLGDALGSVIVMISATVVIFVPHDVPPANEGNCTFHSPSMHLNGWIMYIDPFMSVVLVCIMISTTIPLFKKSSLILLQTVPKNISVQAIREKIETIEGVQEIHEFHIWQLAGDKYVATVHLQCFDAPTYLRVAKEMREKLHEEHIHSLTIQPEFKKSPTPHCSMVCTTDLCKTKVCCEIDNTIVKTSKPTPAPTDRVMEIHEIPKPTSSASVPECN</sequence>
<keyword evidence="7 9" id="KW-0472">Membrane</keyword>
<accession>A0ABP0FWQ2</accession>
<evidence type="ECO:0000256" key="8">
    <source>
        <dbReference type="SAM" id="MobiDB-lite"/>
    </source>
</evidence>
<dbReference type="EMBL" id="CAWYQH010000097">
    <property type="protein sequence ID" value="CAK8684036.1"/>
    <property type="molecule type" value="Genomic_DNA"/>
</dbReference>
<dbReference type="InterPro" id="IPR027470">
    <property type="entry name" value="Cation_efflux_CTD"/>
</dbReference>
<dbReference type="Gene3D" id="1.20.1510.10">
    <property type="entry name" value="Cation efflux protein transmembrane domain"/>
    <property type="match status" value="1"/>
</dbReference>